<feature type="region of interest" description="Disordered" evidence="1">
    <location>
        <begin position="190"/>
        <end position="221"/>
    </location>
</feature>
<sequence length="221" mass="24545">MSAGERTPADPIGAGRAHDPAAWQAYWRTHGYEPVGLDETQASAKAVELSRRASAILERERLDLHEGSAAPIEMRRWGEEVCFAADAPHGSQCLVWIDVEDTDPEELEDIVAEELLHWRPDTTDERDRDDEAYFHAAGRRLLEHADTPAAPRPDGTTIIRGDPVPDYAPLIRMLDGQVIQLGADVDSINDTDPNDVHDEPRFDMTAPWNAIPGEDAHGMNR</sequence>
<reference evidence="2 3" key="1">
    <citation type="submission" date="2014-03" db="EMBL/GenBank/DDBJ databases">
        <title>Genomics of Bifidobacteria.</title>
        <authorList>
            <person name="Ventura M."/>
            <person name="Milani C."/>
            <person name="Lugli G.A."/>
        </authorList>
    </citation>
    <scope>NUCLEOTIDE SEQUENCE [LARGE SCALE GENOMIC DNA]</scope>
    <source>
        <strain evidence="2 3">LMG 10738</strain>
    </source>
</reference>
<evidence type="ECO:0000256" key="1">
    <source>
        <dbReference type="SAM" id="MobiDB-lite"/>
    </source>
</evidence>
<evidence type="ECO:0000313" key="2">
    <source>
        <dbReference type="EMBL" id="KFI61016.1"/>
    </source>
</evidence>
<protein>
    <submittedName>
        <fullName evidence="2">Uncharacterized protein</fullName>
    </submittedName>
</protein>
<dbReference type="STRING" id="1688.BCUN_0993"/>
<keyword evidence="3" id="KW-1185">Reference proteome</keyword>
<evidence type="ECO:0000313" key="3">
    <source>
        <dbReference type="Proteomes" id="UP000029067"/>
    </source>
</evidence>
<name>A0A087AQG6_9BIFI</name>
<comment type="caution">
    <text evidence="2">The sequence shown here is derived from an EMBL/GenBank/DDBJ whole genome shotgun (WGS) entry which is preliminary data.</text>
</comment>
<dbReference type="EMBL" id="JGYV01000017">
    <property type="protein sequence ID" value="KFI61016.1"/>
    <property type="molecule type" value="Genomic_DNA"/>
</dbReference>
<dbReference type="AlphaFoldDB" id="A0A087AQG6"/>
<proteinExistence type="predicted"/>
<dbReference type="RefSeq" id="WP_033518313.1">
    <property type="nucleotide sequence ID" value="NZ_JGYV01000017.1"/>
</dbReference>
<accession>A0A087AQG6</accession>
<dbReference type="Proteomes" id="UP000029067">
    <property type="component" value="Unassembled WGS sequence"/>
</dbReference>
<dbReference type="OrthoDB" id="9804380at2"/>
<gene>
    <name evidence="2" type="ORF">BCUN_0993</name>
</gene>
<organism evidence="2 3">
    <name type="scientific">Bifidobacterium cuniculi</name>
    <dbReference type="NCBI Taxonomy" id="1688"/>
    <lineage>
        <taxon>Bacteria</taxon>
        <taxon>Bacillati</taxon>
        <taxon>Actinomycetota</taxon>
        <taxon>Actinomycetes</taxon>
        <taxon>Bifidobacteriales</taxon>
        <taxon>Bifidobacteriaceae</taxon>
        <taxon>Bifidobacterium</taxon>
    </lineage>
</organism>